<evidence type="ECO:0000313" key="3">
    <source>
        <dbReference type="Proteomes" id="UP001597283"/>
    </source>
</evidence>
<comment type="caution">
    <text evidence="2">The sequence shown here is derived from an EMBL/GenBank/DDBJ whole genome shotgun (WGS) entry which is preliminary data.</text>
</comment>
<dbReference type="EMBL" id="JBHUFC010000002">
    <property type="protein sequence ID" value="MFD1787077.1"/>
    <property type="molecule type" value="Genomic_DNA"/>
</dbReference>
<dbReference type="RefSeq" id="WP_380939449.1">
    <property type="nucleotide sequence ID" value="NZ_JBHUFC010000002.1"/>
</dbReference>
<name>A0ABW4NA98_9SPHN</name>
<proteinExistence type="predicted"/>
<sequence length="270" mass="29104">MATKKSRSTAVAVQKPLPLAKVGKGALADAVGSGVDLAKVSGTGGEFVSQDGVVRITGRAYATSGDVVPEAEIFYAKREMPRSHGPWLGEADKVSWVDEATGLECIMMRGHPEGYLSGFVGVPSNHPLFGWDHDAVPASLGIEVHGGLTYSRICDDGPNPKRRLITEYRRICHVVVGEVPLQHATDHRASPHQWWFGFDCNHVYDVVPGELRDRQSSAGTGIEARYRDDGYVVREIRNLAAQLAAIRDGRPVPARDGPPLPPIGLEPSVG</sequence>
<protein>
    <submittedName>
        <fullName evidence="2">Uncharacterized protein</fullName>
    </submittedName>
</protein>
<evidence type="ECO:0000256" key="1">
    <source>
        <dbReference type="SAM" id="MobiDB-lite"/>
    </source>
</evidence>
<gene>
    <name evidence="2" type="ORF">ACFSC3_05775</name>
</gene>
<accession>A0ABW4NA98</accession>
<keyword evidence="3" id="KW-1185">Reference proteome</keyword>
<dbReference type="Proteomes" id="UP001597283">
    <property type="component" value="Unassembled WGS sequence"/>
</dbReference>
<evidence type="ECO:0000313" key="2">
    <source>
        <dbReference type="EMBL" id="MFD1787077.1"/>
    </source>
</evidence>
<feature type="region of interest" description="Disordered" evidence="1">
    <location>
        <begin position="250"/>
        <end position="270"/>
    </location>
</feature>
<organism evidence="2 3">
    <name type="scientific">Sphingomonas floccifaciens</name>
    <dbReference type="NCBI Taxonomy" id="1844115"/>
    <lineage>
        <taxon>Bacteria</taxon>
        <taxon>Pseudomonadati</taxon>
        <taxon>Pseudomonadota</taxon>
        <taxon>Alphaproteobacteria</taxon>
        <taxon>Sphingomonadales</taxon>
        <taxon>Sphingomonadaceae</taxon>
        <taxon>Sphingomonas</taxon>
    </lineage>
</organism>
<reference evidence="3" key="1">
    <citation type="journal article" date="2019" name="Int. J. Syst. Evol. Microbiol.">
        <title>The Global Catalogue of Microorganisms (GCM) 10K type strain sequencing project: providing services to taxonomists for standard genome sequencing and annotation.</title>
        <authorList>
            <consortium name="The Broad Institute Genomics Platform"/>
            <consortium name="The Broad Institute Genome Sequencing Center for Infectious Disease"/>
            <person name="Wu L."/>
            <person name="Ma J."/>
        </authorList>
    </citation>
    <scope>NUCLEOTIDE SEQUENCE [LARGE SCALE GENOMIC DNA]</scope>
    <source>
        <strain evidence="3">Q85</strain>
    </source>
</reference>